<evidence type="ECO:0000313" key="5">
    <source>
        <dbReference type="EMBL" id="MCJ2183159.1"/>
    </source>
</evidence>
<comment type="caution">
    <text evidence="5">The sequence shown here is derived from an EMBL/GenBank/DDBJ whole genome shotgun (WGS) entry which is preliminary data.</text>
</comment>
<feature type="domain" description="DUF6438" evidence="4">
    <location>
        <begin position="38"/>
        <end position="169"/>
    </location>
</feature>
<gene>
    <name evidence="5" type="ORF">MTR62_10710</name>
</gene>
<dbReference type="PANTHER" id="PTHR24189">
    <property type="entry name" value="MYOTROPHIN"/>
    <property type="match status" value="1"/>
</dbReference>
<accession>A0ABT0BDT8</accession>
<feature type="signal peptide" evidence="3">
    <location>
        <begin position="1"/>
        <end position="27"/>
    </location>
</feature>
<dbReference type="InterPro" id="IPR036770">
    <property type="entry name" value="Ankyrin_rpt-contain_sf"/>
</dbReference>
<keyword evidence="1" id="KW-0677">Repeat</keyword>
<evidence type="ECO:0000256" key="1">
    <source>
        <dbReference type="ARBA" id="ARBA00022737"/>
    </source>
</evidence>
<dbReference type="InterPro" id="IPR045497">
    <property type="entry name" value="DUF6438"/>
</dbReference>
<keyword evidence="6" id="KW-1185">Reference proteome</keyword>
<organism evidence="5 6">
    <name type="scientific">Novosphingobium organovorum</name>
    <dbReference type="NCBI Taxonomy" id="2930092"/>
    <lineage>
        <taxon>Bacteria</taxon>
        <taxon>Pseudomonadati</taxon>
        <taxon>Pseudomonadota</taxon>
        <taxon>Alphaproteobacteria</taxon>
        <taxon>Sphingomonadales</taxon>
        <taxon>Sphingomonadaceae</taxon>
        <taxon>Novosphingobium</taxon>
    </lineage>
</organism>
<name>A0ABT0BDT8_9SPHN</name>
<evidence type="ECO:0000256" key="3">
    <source>
        <dbReference type="SAM" id="SignalP"/>
    </source>
</evidence>
<dbReference type="InterPro" id="IPR050745">
    <property type="entry name" value="Multifunctional_regulatory"/>
</dbReference>
<proteinExistence type="predicted"/>
<dbReference type="Proteomes" id="UP001162881">
    <property type="component" value="Unassembled WGS sequence"/>
</dbReference>
<dbReference type="PANTHER" id="PTHR24189:SF50">
    <property type="entry name" value="ANKYRIN REPEAT AND SOCS BOX PROTEIN 2"/>
    <property type="match status" value="1"/>
</dbReference>
<dbReference type="Pfam" id="PF20033">
    <property type="entry name" value="DUF6438"/>
    <property type="match status" value="1"/>
</dbReference>
<sequence>MPMKKPIVLVTFLVISLAIIWSCAAGAEPKAIDQSKVAITLERSACFGPCPVYKVTIHGDGRVVFTTATEPVDQVDEVHRRFAQSDGVLLLGTHEDRISAADVTALIEKFQAARFWKLRNAYRTPVSDSPTYLVTFDTGKSRKTVIDYVGGQSGMPHSVTELEEAIDQVAGTDRWVRGTQGLLPWLEQTGFDFHSGKAAELAVSAAFGEGAEETVVGLIDRGAPLDDNATTSGSWSASPIVPTKSAGILITESAIKRGQAKLFRHMAAAGWLEKMGKSNAAQAFARYAAGCSPQLVDAVADAGIDIDAGGQRSADDDPDGPQGKTALSELAGSYACEGREADRVKTAERLLARGANPNSRDSLGRTPLYGVENLDLLNLLLQHGADATAKSKDGQSMVFGSWTDAIVLRLLEAGASPAGHYDVDGVRTLAEQAKYRKMPLVAKWLAAHPEAYRR</sequence>
<dbReference type="SUPFAM" id="SSF48403">
    <property type="entry name" value="Ankyrin repeat"/>
    <property type="match status" value="1"/>
</dbReference>
<dbReference type="RefSeq" id="WP_244020596.1">
    <property type="nucleotide sequence ID" value="NZ_JALHLF010000036.1"/>
</dbReference>
<reference evidence="5" key="1">
    <citation type="submission" date="2022-03" db="EMBL/GenBank/DDBJ databases">
        <title>Identification of a novel bacterium isolated from mangrove sediments.</title>
        <authorList>
            <person name="Pan X."/>
        </authorList>
    </citation>
    <scope>NUCLEOTIDE SEQUENCE</scope>
    <source>
        <strain evidence="5">B1949</strain>
    </source>
</reference>
<keyword evidence="2" id="KW-0040">ANK repeat</keyword>
<evidence type="ECO:0000256" key="2">
    <source>
        <dbReference type="ARBA" id="ARBA00023043"/>
    </source>
</evidence>
<feature type="chain" id="PRO_5045759008" evidence="3">
    <location>
        <begin position="28"/>
        <end position="454"/>
    </location>
</feature>
<dbReference type="EMBL" id="JALHLF010000036">
    <property type="protein sequence ID" value="MCJ2183159.1"/>
    <property type="molecule type" value="Genomic_DNA"/>
</dbReference>
<keyword evidence="3" id="KW-0732">Signal</keyword>
<dbReference type="Gene3D" id="1.25.40.20">
    <property type="entry name" value="Ankyrin repeat-containing domain"/>
    <property type="match status" value="1"/>
</dbReference>
<evidence type="ECO:0000259" key="4">
    <source>
        <dbReference type="Pfam" id="PF20033"/>
    </source>
</evidence>
<evidence type="ECO:0000313" key="6">
    <source>
        <dbReference type="Proteomes" id="UP001162881"/>
    </source>
</evidence>
<protein>
    <submittedName>
        <fullName evidence="5">DUF6438 domain-containing protein</fullName>
    </submittedName>
</protein>